<evidence type="ECO:0008006" key="11">
    <source>
        <dbReference type="Google" id="ProtNLM"/>
    </source>
</evidence>
<feature type="transmembrane region" description="Helical" evidence="8">
    <location>
        <begin position="158"/>
        <end position="184"/>
    </location>
</feature>
<dbReference type="Proteomes" id="UP000051574">
    <property type="component" value="Unassembled WGS sequence"/>
</dbReference>
<evidence type="ECO:0000256" key="3">
    <source>
        <dbReference type="ARBA" id="ARBA00022692"/>
    </source>
</evidence>
<feature type="compositionally biased region" description="Basic and acidic residues" evidence="7">
    <location>
        <begin position="912"/>
        <end position="923"/>
    </location>
</feature>
<name>A0A0T6AU22_9SCAR</name>
<feature type="transmembrane region" description="Helical" evidence="8">
    <location>
        <begin position="524"/>
        <end position="551"/>
    </location>
</feature>
<dbReference type="AlphaFoldDB" id="A0A0T6AU22"/>
<evidence type="ECO:0000313" key="9">
    <source>
        <dbReference type="EMBL" id="KRT78569.1"/>
    </source>
</evidence>
<feature type="transmembrane region" description="Helical" evidence="8">
    <location>
        <begin position="39"/>
        <end position="56"/>
    </location>
</feature>
<evidence type="ECO:0000256" key="2">
    <source>
        <dbReference type="ARBA" id="ARBA00006058"/>
    </source>
</evidence>
<keyword evidence="5 8" id="KW-0472">Membrane</keyword>
<accession>A0A0T6AU22</accession>
<dbReference type="Pfam" id="PF05478">
    <property type="entry name" value="Prominin"/>
    <property type="match status" value="1"/>
</dbReference>
<feature type="transmembrane region" description="Helical" evidence="8">
    <location>
        <begin position="835"/>
        <end position="855"/>
    </location>
</feature>
<comment type="caution">
    <text evidence="9">The sequence shown here is derived from an EMBL/GenBank/DDBJ whole genome shotgun (WGS) entry which is preliminary data.</text>
</comment>
<evidence type="ECO:0000256" key="8">
    <source>
        <dbReference type="SAM" id="Phobius"/>
    </source>
</evidence>
<protein>
    <recommendedName>
        <fullName evidence="11">Prominin-like protein</fullName>
    </recommendedName>
</protein>
<keyword evidence="3 8" id="KW-0812">Transmembrane</keyword>
<dbReference type="PANTHER" id="PTHR22730:SF1">
    <property type="entry name" value="PROMININ-LIKE PROTEIN"/>
    <property type="match status" value="1"/>
</dbReference>
<keyword evidence="10" id="KW-1185">Reference proteome</keyword>
<feature type="region of interest" description="Disordered" evidence="7">
    <location>
        <begin position="891"/>
        <end position="975"/>
    </location>
</feature>
<evidence type="ECO:0000256" key="1">
    <source>
        <dbReference type="ARBA" id="ARBA00004141"/>
    </source>
</evidence>
<dbReference type="EMBL" id="LJIG01022816">
    <property type="protein sequence ID" value="KRT78569.1"/>
    <property type="molecule type" value="Genomic_DNA"/>
</dbReference>
<dbReference type="PANTHER" id="PTHR22730">
    <property type="entry name" value="PROMININ PROM PROTEIN"/>
    <property type="match status" value="1"/>
</dbReference>
<gene>
    <name evidence="9" type="ORF">AMK59_8578</name>
</gene>
<keyword evidence="4 8" id="KW-1133">Transmembrane helix</keyword>
<dbReference type="InterPro" id="IPR008795">
    <property type="entry name" value="Prominin"/>
</dbReference>
<proteinExistence type="inferred from homology"/>
<evidence type="ECO:0000313" key="10">
    <source>
        <dbReference type="Proteomes" id="UP000051574"/>
    </source>
</evidence>
<evidence type="ECO:0000256" key="6">
    <source>
        <dbReference type="ARBA" id="ARBA00023180"/>
    </source>
</evidence>
<comment type="subcellular location">
    <subcellularLocation>
        <location evidence="1">Membrane</location>
        <topology evidence="1">Multi-pass membrane protein</topology>
    </subcellularLocation>
</comment>
<reference evidence="9 10" key="1">
    <citation type="submission" date="2015-09" db="EMBL/GenBank/DDBJ databases">
        <title>Draft genome of the scarab beetle Oryctes borbonicus.</title>
        <authorList>
            <person name="Meyer J.M."/>
            <person name="Markov G.V."/>
            <person name="Baskaran P."/>
            <person name="Herrmann M."/>
            <person name="Sommer R.J."/>
            <person name="Roedelsperger C."/>
        </authorList>
    </citation>
    <scope>NUCLEOTIDE SEQUENCE [LARGE SCALE GENOMIC DNA]</scope>
    <source>
        <strain evidence="9">OB123</strain>
        <tissue evidence="9">Whole animal</tissue>
    </source>
</reference>
<evidence type="ECO:0000256" key="4">
    <source>
        <dbReference type="ARBA" id="ARBA00022989"/>
    </source>
</evidence>
<dbReference type="OrthoDB" id="6229420at2759"/>
<organism evidence="9 10">
    <name type="scientific">Oryctes borbonicus</name>
    <dbReference type="NCBI Taxonomy" id="1629725"/>
    <lineage>
        <taxon>Eukaryota</taxon>
        <taxon>Metazoa</taxon>
        <taxon>Ecdysozoa</taxon>
        <taxon>Arthropoda</taxon>
        <taxon>Hexapoda</taxon>
        <taxon>Insecta</taxon>
        <taxon>Pterygota</taxon>
        <taxon>Neoptera</taxon>
        <taxon>Endopterygota</taxon>
        <taxon>Coleoptera</taxon>
        <taxon>Polyphaga</taxon>
        <taxon>Scarabaeiformia</taxon>
        <taxon>Scarabaeidae</taxon>
        <taxon>Dynastinae</taxon>
        <taxon>Oryctes</taxon>
    </lineage>
</organism>
<keyword evidence="6" id="KW-0325">Glycoprotein</keyword>
<sequence>MSPPRRSPSHCNIFVGSKDSSPCRRNGVFHQNERFRNNLVSLLVTCAVLFAGVKLADGSFIRNINKISETLDRALYSVLEELQGPDYTPINVSATYYASTRFNPEGMAILYNITNVFLDIVINKDVYPEGLIIVENNAIQLEPIKEQWETLFKHFGGLLAIIIILLLLALLFPLCGFFFCCCRCCGNCGAKPQPLDKKKDCCKKFILATFLIAVGTLLLFGVVCAFVTNTHLYEGTTNVVPSVKTSMGDVDTYLNATGTELSILLDTNFVEFQTTVFDVLNKSSTIVYDQLARYSNAVAMTEVTKIVEGLDDIKSNLTQMKNITNYLRNHASQLNDALRKVKNDLIHTLIECNDNPECSKLSSNVSNLDTNIDFNSLPDVSSEMKELENVIQDGYLAESVEKGQQSLQNIEEQISKTVSTSVGSVKGAINDAGKEIQTHVVEVTTALKDASRYMHKHADPILQDGDRYIHDFAPYMYYGGIGISCVLLSITFCIAIGLICGICGKKPDPYSEDCCNKGVGNQCLMCGVSIMFLSGIVLAIVTGALFIVGVFSQRLVCDPLRNYNDSKVINLFDDSFSLNDAVGLDVTLKQVLSDCHQNKSAYQVFRLQNKIDLDKVGNYLEDFDIQGALDDLQDHIDIPVDVEILSPDAKTKLQELADSNISNINFDRFTTVLDDNLTKVDLNYLIKQLDVVLDTVSRRMVPEEIKAKLQVSKLHLETYQEKLVVPMTQNAEKLIDIARNMEHNLKFGKGSFKEAIMELIDEVEKAEIYLQKNGTQLLSDIASNFTLAIKGQVVDYLDRVVENVGINIGQCGPLSNVLNAVLTATCDKILLPINGLWFVLFWSLLVFTTAIILSVKLASLYKKFEYSYAGESEYLYDAYADREIIPLASNGKANKKKKKNKRQEGRNTNFPPEREGEHGHREFPSGSNQENRYADMAPKQQWEDFPNGGPPQYQRAPTEYERPPPYYYPGNSEQH</sequence>
<comment type="similarity">
    <text evidence="2">Belongs to the prominin family.</text>
</comment>
<feature type="transmembrane region" description="Helical" evidence="8">
    <location>
        <begin position="205"/>
        <end position="228"/>
    </location>
</feature>
<evidence type="ECO:0000256" key="7">
    <source>
        <dbReference type="SAM" id="MobiDB-lite"/>
    </source>
</evidence>
<feature type="transmembrane region" description="Helical" evidence="8">
    <location>
        <begin position="475"/>
        <end position="503"/>
    </location>
</feature>
<evidence type="ECO:0000256" key="5">
    <source>
        <dbReference type="ARBA" id="ARBA00023136"/>
    </source>
</evidence>
<dbReference type="GO" id="GO:0016020">
    <property type="term" value="C:membrane"/>
    <property type="evidence" value="ECO:0007669"/>
    <property type="project" value="UniProtKB-SubCell"/>
</dbReference>